<evidence type="ECO:0000313" key="2">
    <source>
        <dbReference type="Proteomes" id="UP001190700"/>
    </source>
</evidence>
<organism evidence="1 2">
    <name type="scientific">Cymbomonas tetramitiformis</name>
    <dbReference type="NCBI Taxonomy" id="36881"/>
    <lineage>
        <taxon>Eukaryota</taxon>
        <taxon>Viridiplantae</taxon>
        <taxon>Chlorophyta</taxon>
        <taxon>Pyramimonadophyceae</taxon>
        <taxon>Pyramimonadales</taxon>
        <taxon>Pyramimonadaceae</taxon>
        <taxon>Cymbomonas</taxon>
    </lineage>
</organism>
<name>A0AAE0C8M3_9CHLO</name>
<evidence type="ECO:0000313" key="1">
    <source>
        <dbReference type="EMBL" id="KAK3249768.1"/>
    </source>
</evidence>
<accession>A0AAE0C8M3</accession>
<gene>
    <name evidence="1" type="ORF">CYMTET_40822</name>
</gene>
<proteinExistence type="predicted"/>
<dbReference type="Proteomes" id="UP001190700">
    <property type="component" value="Unassembled WGS sequence"/>
</dbReference>
<protein>
    <submittedName>
        <fullName evidence="1">Uncharacterized protein</fullName>
    </submittedName>
</protein>
<keyword evidence="2" id="KW-1185">Reference proteome</keyword>
<sequence>MSGDVQSVKFSQQCEPIGAVLDPQNPRYRGNTLDMCGIHLNRANGNFGWDPGNFGWDFENCLFSWGFNLKKNVGIGQVEQQSSKPMAVVPCAVALCARKGSAELLIPISRPPLFVTSSHQLIRNTWNLEQLQADALDIGELPPYTMPAKQEVGKKDVRM</sequence>
<comment type="caution">
    <text evidence="1">The sequence shown here is derived from an EMBL/GenBank/DDBJ whole genome shotgun (WGS) entry which is preliminary data.</text>
</comment>
<reference evidence="1 2" key="1">
    <citation type="journal article" date="2015" name="Genome Biol. Evol.">
        <title>Comparative Genomics of a Bacterivorous Green Alga Reveals Evolutionary Causalities and Consequences of Phago-Mixotrophic Mode of Nutrition.</title>
        <authorList>
            <person name="Burns J.A."/>
            <person name="Paasch A."/>
            <person name="Narechania A."/>
            <person name="Kim E."/>
        </authorList>
    </citation>
    <scope>NUCLEOTIDE SEQUENCE [LARGE SCALE GENOMIC DNA]</scope>
    <source>
        <strain evidence="1 2">PLY_AMNH</strain>
    </source>
</reference>
<dbReference type="EMBL" id="LGRX02027144">
    <property type="protein sequence ID" value="KAK3249768.1"/>
    <property type="molecule type" value="Genomic_DNA"/>
</dbReference>
<dbReference type="AlphaFoldDB" id="A0AAE0C8M3"/>